<keyword evidence="1" id="KW-1133">Transmembrane helix</keyword>
<evidence type="ECO:0000313" key="2">
    <source>
        <dbReference type="EMBL" id="MFC5451613.1"/>
    </source>
</evidence>
<protein>
    <submittedName>
        <fullName evidence="2">Uncharacterized protein</fullName>
    </submittedName>
</protein>
<proteinExistence type="predicted"/>
<evidence type="ECO:0000313" key="3">
    <source>
        <dbReference type="Proteomes" id="UP001596044"/>
    </source>
</evidence>
<feature type="transmembrane region" description="Helical" evidence="1">
    <location>
        <begin position="32"/>
        <end position="52"/>
    </location>
</feature>
<dbReference type="Proteomes" id="UP001596044">
    <property type="component" value="Unassembled WGS sequence"/>
</dbReference>
<name>A0ABW0KFS1_9BACL</name>
<organism evidence="2 3">
    <name type="scientific">Paenibacillus aestuarii</name>
    <dbReference type="NCBI Taxonomy" id="516965"/>
    <lineage>
        <taxon>Bacteria</taxon>
        <taxon>Bacillati</taxon>
        <taxon>Bacillota</taxon>
        <taxon>Bacilli</taxon>
        <taxon>Bacillales</taxon>
        <taxon>Paenibacillaceae</taxon>
        <taxon>Paenibacillus</taxon>
    </lineage>
</organism>
<sequence length="86" mass="9886">MVKNHPDSAKQMEIDKKDERNLVIANRAKAKAYDMIVFLFGALVLAFATMGIDKKTLWLLVCAYLFIQGVIERHYLCNFSYVVQKS</sequence>
<accession>A0ABW0KFS1</accession>
<feature type="transmembrane region" description="Helical" evidence="1">
    <location>
        <begin position="58"/>
        <end position="76"/>
    </location>
</feature>
<keyword evidence="3" id="KW-1185">Reference proteome</keyword>
<reference evidence="3" key="1">
    <citation type="journal article" date="2019" name="Int. J. Syst. Evol. Microbiol.">
        <title>The Global Catalogue of Microorganisms (GCM) 10K type strain sequencing project: providing services to taxonomists for standard genome sequencing and annotation.</title>
        <authorList>
            <consortium name="The Broad Institute Genomics Platform"/>
            <consortium name="The Broad Institute Genome Sequencing Center for Infectious Disease"/>
            <person name="Wu L."/>
            <person name="Ma J."/>
        </authorList>
    </citation>
    <scope>NUCLEOTIDE SEQUENCE [LARGE SCALE GENOMIC DNA]</scope>
    <source>
        <strain evidence="3">KACC 11904</strain>
    </source>
</reference>
<comment type="caution">
    <text evidence="2">The sequence shown here is derived from an EMBL/GenBank/DDBJ whole genome shotgun (WGS) entry which is preliminary data.</text>
</comment>
<dbReference type="RefSeq" id="WP_270881128.1">
    <property type="nucleotide sequence ID" value="NZ_JAQFVF010000045.1"/>
</dbReference>
<keyword evidence="1" id="KW-0472">Membrane</keyword>
<gene>
    <name evidence="2" type="ORF">ACFPOG_25765</name>
</gene>
<keyword evidence="1" id="KW-0812">Transmembrane</keyword>
<dbReference type="EMBL" id="JBHSMJ010000039">
    <property type="protein sequence ID" value="MFC5451613.1"/>
    <property type="molecule type" value="Genomic_DNA"/>
</dbReference>
<evidence type="ECO:0000256" key="1">
    <source>
        <dbReference type="SAM" id="Phobius"/>
    </source>
</evidence>